<reference evidence="1" key="1">
    <citation type="submission" date="2022-08" db="EMBL/GenBank/DDBJ databases">
        <title>Genome Sequence of Fusarium decemcellulare.</title>
        <authorList>
            <person name="Buettner E."/>
        </authorList>
    </citation>
    <scope>NUCLEOTIDE SEQUENCE</scope>
    <source>
        <strain evidence="1">Babe19</strain>
    </source>
</reference>
<name>A0ACC1SHM7_9HYPO</name>
<sequence>METHSDVEKVRTRSTDSDAERLAEMGYAQDMKRNFSHLSQESTLGGPCLLVYGTILLAIVSVGVAVSLSELASAMPNASGQIYWASELAPKRYARVASYVTGWLAWAGSICASSSVALSIASAAVGCYQLSHPGFVIKAWHIVVTYQISNIFVFLFNCFGKLLPTIASVSLYTTLLSFAVILITVPSVADTHQSAKFVFGTFINNTGWTQNGIAFIVGFINVNWGFSCLDTATHMAEEIRNPEKMIPIAIMGTVGIGFVTSFCFIISMLFSLTDFESVSMTVTGVPMLELFYQALRHKGGAIVLETFIICTGVGCLIACHTWSSRICWSFARDGGVPYSNVLSKVHPRLDVPLNAHITSSVVASILGLLYLASTTAFNSILSGCIVLPYLSYSVPVTCLLIRGRQNIQHGPFWLGRFGLVSNIVLLCWVLFTFVMYSFPAYRPVEADNMNYVSVVYGIVFFIAATDWFLRGRKSFQPPLGARHEIQGVPT</sequence>
<proteinExistence type="predicted"/>
<organism evidence="1 2">
    <name type="scientific">Fusarium decemcellulare</name>
    <dbReference type="NCBI Taxonomy" id="57161"/>
    <lineage>
        <taxon>Eukaryota</taxon>
        <taxon>Fungi</taxon>
        <taxon>Dikarya</taxon>
        <taxon>Ascomycota</taxon>
        <taxon>Pezizomycotina</taxon>
        <taxon>Sordariomycetes</taxon>
        <taxon>Hypocreomycetidae</taxon>
        <taxon>Hypocreales</taxon>
        <taxon>Nectriaceae</taxon>
        <taxon>Fusarium</taxon>
        <taxon>Fusarium decemcellulare species complex</taxon>
    </lineage>
</organism>
<accession>A0ACC1SHM7</accession>
<evidence type="ECO:0000313" key="1">
    <source>
        <dbReference type="EMBL" id="KAJ3539973.1"/>
    </source>
</evidence>
<dbReference type="EMBL" id="JANRMS010000431">
    <property type="protein sequence ID" value="KAJ3539973.1"/>
    <property type="molecule type" value="Genomic_DNA"/>
</dbReference>
<comment type="caution">
    <text evidence="1">The sequence shown here is derived from an EMBL/GenBank/DDBJ whole genome shotgun (WGS) entry which is preliminary data.</text>
</comment>
<protein>
    <submittedName>
        <fullName evidence="1">Uncharacterized protein</fullName>
    </submittedName>
</protein>
<gene>
    <name evidence="1" type="ORF">NM208_g5263</name>
</gene>
<dbReference type="Proteomes" id="UP001148629">
    <property type="component" value="Unassembled WGS sequence"/>
</dbReference>
<keyword evidence="2" id="KW-1185">Reference proteome</keyword>
<evidence type="ECO:0000313" key="2">
    <source>
        <dbReference type="Proteomes" id="UP001148629"/>
    </source>
</evidence>